<organism evidence="1 2">
    <name type="scientific">Halococcus salifodinae DSM 8989</name>
    <dbReference type="NCBI Taxonomy" id="1227456"/>
    <lineage>
        <taxon>Archaea</taxon>
        <taxon>Methanobacteriati</taxon>
        <taxon>Methanobacteriota</taxon>
        <taxon>Stenosarchaea group</taxon>
        <taxon>Halobacteria</taxon>
        <taxon>Halobacteriales</taxon>
        <taxon>Halococcaceae</taxon>
        <taxon>Halococcus</taxon>
    </lineage>
</organism>
<name>M0N7D4_9EURY</name>
<accession>M0N7D4</accession>
<dbReference type="PATRIC" id="fig|1227456.3.peg.1852"/>
<dbReference type="Proteomes" id="UP000011625">
    <property type="component" value="Unassembled WGS sequence"/>
</dbReference>
<protein>
    <recommendedName>
        <fullName evidence="3">Major facilitator superfamily protein</fullName>
    </recommendedName>
</protein>
<dbReference type="RefSeq" id="WP_005042800.1">
    <property type="nucleotide sequence ID" value="NZ_AOME01000051.1"/>
</dbReference>
<evidence type="ECO:0000313" key="1">
    <source>
        <dbReference type="EMBL" id="EMA53468.1"/>
    </source>
</evidence>
<reference evidence="1 2" key="1">
    <citation type="journal article" date="2014" name="PLoS Genet.">
        <title>Phylogenetically driven sequencing of extremely halophilic archaea reveals strategies for static and dynamic osmo-response.</title>
        <authorList>
            <person name="Becker E.A."/>
            <person name="Seitzer P.M."/>
            <person name="Tritt A."/>
            <person name="Larsen D."/>
            <person name="Krusor M."/>
            <person name="Yao A.I."/>
            <person name="Wu D."/>
            <person name="Madern D."/>
            <person name="Eisen J.A."/>
            <person name="Darling A.E."/>
            <person name="Facciotti M.T."/>
        </authorList>
    </citation>
    <scope>NUCLEOTIDE SEQUENCE [LARGE SCALE GENOMIC DNA]</scope>
    <source>
        <strain evidence="1 2">DSM 8989</strain>
    </source>
</reference>
<gene>
    <name evidence="1" type="ORF">C450_09157</name>
</gene>
<dbReference type="OrthoDB" id="386478at2157"/>
<dbReference type="AlphaFoldDB" id="M0N7D4"/>
<comment type="caution">
    <text evidence="1">The sequence shown here is derived from an EMBL/GenBank/DDBJ whole genome shotgun (WGS) entry which is preliminary data.</text>
</comment>
<proteinExistence type="predicted"/>
<dbReference type="EMBL" id="AOME01000051">
    <property type="protein sequence ID" value="EMA53468.1"/>
    <property type="molecule type" value="Genomic_DNA"/>
</dbReference>
<sequence length="80" mass="8570">MSSALTRRLKTAFIADEEPPLWTRAFLLGCGTQFLACSGYAAIHPTFAVYMETVTQSESLIGLAFGTFTFAATADSRVAA</sequence>
<dbReference type="STRING" id="1227456.C450_09157"/>
<evidence type="ECO:0008006" key="3">
    <source>
        <dbReference type="Google" id="ProtNLM"/>
    </source>
</evidence>
<keyword evidence="2" id="KW-1185">Reference proteome</keyword>
<evidence type="ECO:0000313" key="2">
    <source>
        <dbReference type="Proteomes" id="UP000011625"/>
    </source>
</evidence>